<feature type="domain" description="GED" evidence="5">
    <location>
        <begin position="779"/>
        <end position="866"/>
    </location>
</feature>
<dbReference type="GO" id="GO:0005874">
    <property type="term" value="C:microtubule"/>
    <property type="evidence" value="ECO:0007669"/>
    <property type="project" value="TreeGrafter"/>
</dbReference>
<feature type="domain" description="Dynamin-type G" evidence="6">
    <location>
        <begin position="22"/>
        <end position="304"/>
    </location>
</feature>
<proteinExistence type="inferred from homology"/>
<dbReference type="Proteomes" id="UP000245699">
    <property type="component" value="Unassembled WGS sequence"/>
</dbReference>
<dbReference type="InterPro" id="IPR030381">
    <property type="entry name" value="G_DYNAMIN_dom"/>
</dbReference>
<feature type="region of interest" description="Disordered" evidence="4">
    <location>
        <begin position="648"/>
        <end position="672"/>
    </location>
</feature>
<keyword evidence="2 3" id="KW-0342">GTP-binding</keyword>
<dbReference type="InterPro" id="IPR001401">
    <property type="entry name" value="Dynamin_GTPase"/>
</dbReference>
<dbReference type="PANTHER" id="PTHR11566">
    <property type="entry name" value="DYNAMIN"/>
    <property type="match status" value="1"/>
</dbReference>
<dbReference type="GO" id="GO:0016559">
    <property type="term" value="P:peroxisome fission"/>
    <property type="evidence" value="ECO:0007669"/>
    <property type="project" value="TreeGrafter"/>
</dbReference>
<dbReference type="GO" id="GO:0003924">
    <property type="term" value="F:GTPase activity"/>
    <property type="evidence" value="ECO:0007669"/>
    <property type="project" value="InterPro"/>
</dbReference>
<dbReference type="FunFam" id="3.40.50.300:FF:001027">
    <property type="entry name" value="dynamin-related protein 3A"/>
    <property type="match status" value="1"/>
</dbReference>
<dbReference type="GO" id="GO:0008017">
    <property type="term" value="F:microtubule binding"/>
    <property type="evidence" value="ECO:0007669"/>
    <property type="project" value="TreeGrafter"/>
</dbReference>
<dbReference type="GO" id="GO:0000266">
    <property type="term" value="P:mitochondrial fission"/>
    <property type="evidence" value="ECO:0007669"/>
    <property type="project" value="TreeGrafter"/>
</dbReference>
<evidence type="ECO:0000256" key="2">
    <source>
        <dbReference type="ARBA" id="ARBA00023134"/>
    </source>
</evidence>
<dbReference type="GO" id="GO:0005525">
    <property type="term" value="F:GTP binding"/>
    <property type="evidence" value="ECO:0007669"/>
    <property type="project" value="UniProtKB-KW"/>
</dbReference>
<protein>
    <recommendedName>
        <fullName evidence="9">Dynamin GTPase</fullName>
    </recommendedName>
</protein>
<dbReference type="GO" id="GO:0005777">
    <property type="term" value="C:peroxisome"/>
    <property type="evidence" value="ECO:0007669"/>
    <property type="project" value="TreeGrafter"/>
</dbReference>
<dbReference type="GO" id="GO:0016020">
    <property type="term" value="C:membrane"/>
    <property type="evidence" value="ECO:0007669"/>
    <property type="project" value="TreeGrafter"/>
</dbReference>
<dbReference type="SMART" id="SM00302">
    <property type="entry name" value="GED"/>
    <property type="match status" value="1"/>
</dbReference>
<evidence type="ECO:0000259" key="6">
    <source>
        <dbReference type="PROSITE" id="PS51718"/>
    </source>
</evidence>
<dbReference type="PRINTS" id="PR00195">
    <property type="entry name" value="DYNAMIN"/>
</dbReference>
<organism evidence="7 8">
    <name type="scientific">Furculomyces boomerangus</name>
    <dbReference type="NCBI Taxonomy" id="61424"/>
    <lineage>
        <taxon>Eukaryota</taxon>
        <taxon>Fungi</taxon>
        <taxon>Fungi incertae sedis</taxon>
        <taxon>Zoopagomycota</taxon>
        <taxon>Kickxellomycotina</taxon>
        <taxon>Harpellomycetes</taxon>
        <taxon>Harpellales</taxon>
        <taxon>Harpellaceae</taxon>
        <taxon>Furculomyces</taxon>
    </lineage>
</organism>
<evidence type="ECO:0000256" key="4">
    <source>
        <dbReference type="SAM" id="MobiDB-lite"/>
    </source>
</evidence>
<dbReference type="Gene3D" id="1.20.120.1240">
    <property type="entry name" value="Dynamin, middle domain"/>
    <property type="match status" value="2"/>
</dbReference>
<name>A0A2T9Z0V5_9FUNG</name>
<dbReference type="GO" id="GO:0005739">
    <property type="term" value="C:mitochondrion"/>
    <property type="evidence" value="ECO:0007669"/>
    <property type="project" value="TreeGrafter"/>
</dbReference>
<dbReference type="InterPro" id="IPR027417">
    <property type="entry name" value="P-loop_NTPase"/>
</dbReference>
<dbReference type="SUPFAM" id="SSF52540">
    <property type="entry name" value="P-loop containing nucleoside triphosphate hydrolases"/>
    <property type="match status" value="1"/>
</dbReference>
<dbReference type="Pfam" id="PF02212">
    <property type="entry name" value="GED"/>
    <property type="match status" value="1"/>
</dbReference>
<dbReference type="SMART" id="SM00053">
    <property type="entry name" value="DYNc"/>
    <property type="match status" value="1"/>
</dbReference>
<dbReference type="GO" id="GO:0006897">
    <property type="term" value="P:endocytosis"/>
    <property type="evidence" value="ECO:0007669"/>
    <property type="project" value="TreeGrafter"/>
</dbReference>
<keyword evidence="1 3" id="KW-0547">Nucleotide-binding</keyword>
<dbReference type="OrthoDB" id="5061070at2759"/>
<sequence length="866" mass="96987">MDELIPTVNKLQDVFNTLGQDQIDLPQIVVVGSQSSGKTSVLENLVGIDFLPRGNGIVTRRPLVLQLINTPESSSQNNLDSTDPEAPIEYAQFLHYPNRRFTNMNDIKREIEKETERLAGNNKGIVRKPIHLKLYSSRVLNLTMVDLPGITKIPVGDQPTDIDIQIKSLVMEYISKPNSIILAISPANVDLANSESLKIAREVDPENKRTLGVLTKIDLMDKGTSAVEILTGRVYPLRLGFIGTVCRSQEDTDKGKPISESIKDETKFFKTHPLYRTIKQNCGTSNLAKTMNTILVNHIKDRLPEIKTKINNLISNTEQELSSFGIIENNKNKETNLARLLKIITQFSSKFSGSIEGTLSDMPTNELSGGARIYHIFHHVYAAGLENINPIINLSNEEIRTAIRNSSGPRASLFVPELAFQILIKPLIKTLEPPSQRCVQLAYEELMQIGVSCETNELKRYPKLHQRVMSVVSNLLRECVQPTSSYVESIIAIERAYINTNHPDFIGGAGALVELQKKSERKRREATKIMLKESMNQADQDYSGRSAYSDEGDYNSQNIVENNYSNTYMNGENNSYEDSKNNIFDNDAGIDNNEQLPRDVNDSESFKTNGSVASARYQKLKKAQQTNENDGMSGDVVTNGNESGHFFKSFFGNSGKRQSKEESEGVLGGSRYLNNMNYNQHARRGHHNQNSYLSEDVGTGHRNRGGLDNIAVSNGGLGMRIPISSFSANGAYDSSEIEDGLSAVNLRGNSKSINENKALQVTQKLNEPLSTQERDELEIMLIRLLMSSYFQIVRKTVMDLVPKAVMHLLVNETCENLQNRLVKELYSDKIADELMQQDPELINSYNQCKAMVDIYKRAFNIISEII</sequence>
<comment type="caution">
    <text evidence="7">The sequence shown here is derived from an EMBL/GenBank/DDBJ whole genome shotgun (WGS) entry which is preliminary data.</text>
</comment>
<evidence type="ECO:0000313" key="7">
    <source>
        <dbReference type="EMBL" id="PVU98220.1"/>
    </source>
</evidence>
<dbReference type="PANTHER" id="PTHR11566:SF235">
    <property type="entry name" value="DYNAMIN-RELATED PROTEIN DNM1"/>
    <property type="match status" value="1"/>
</dbReference>
<dbReference type="InterPro" id="IPR000375">
    <property type="entry name" value="Dynamin_stalk"/>
</dbReference>
<dbReference type="PROSITE" id="PS51388">
    <property type="entry name" value="GED"/>
    <property type="match status" value="1"/>
</dbReference>
<dbReference type="PROSITE" id="PS00410">
    <property type="entry name" value="G_DYNAMIN_1"/>
    <property type="match status" value="1"/>
</dbReference>
<feature type="compositionally biased region" description="Polar residues" evidence="4">
    <location>
        <begin position="554"/>
        <end position="584"/>
    </location>
</feature>
<feature type="compositionally biased region" description="Basic and acidic residues" evidence="4">
    <location>
        <begin position="596"/>
        <end position="605"/>
    </location>
</feature>
<comment type="similarity">
    <text evidence="3">Belongs to the TRAFAC class dynamin-like GTPase superfamily. Dynamin/Fzo/YdjA family.</text>
</comment>
<evidence type="ECO:0008006" key="9">
    <source>
        <dbReference type="Google" id="ProtNLM"/>
    </source>
</evidence>
<reference evidence="7 8" key="1">
    <citation type="journal article" date="2018" name="MBio">
        <title>Comparative Genomics Reveals the Core Gene Toolbox for the Fungus-Insect Symbiosis.</title>
        <authorList>
            <person name="Wang Y."/>
            <person name="Stata M."/>
            <person name="Wang W."/>
            <person name="Stajich J.E."/>
            <person name="White M.M."/>
            <person name="Moncalvo J.M."/>
        </authorList>
    </citation>
    <scope>NUCLEOTIDE SEQUENCE [LARGE SCALE GENOMIC DNA]</scope>
    <source>
        <strain evidence="7 8">AUS-77-4</strain>
    </source>
</reference>
<dbReference type="PROSITE" id="PS51718">
    <property type="entry name" value="G_DYNAMIN_2"/>
    <property type="match status" value="1"/>
</dbReference>
<feature type="region of interest" description="Disordered" evidence="4">
    <location>
        <begin position="538"/>
        <end position="611"/>
    </location>
</feature>
<evidence type="ECO:0000256" key="3">
    <source>
        <dbReference type="RuleBase" id="RU003932"/>
    </source>
</evidence>
<dbReference type="InterPro" id="IPR003130">
    <property type="entry name" value="GED"/>
</dbReference>
<evidence type="ECO:0000313" key="8">
    <source>
        <dbReference type="Proteomes" id="UP000245699"/>
    </source>
</evidence>
<dbReference type="InterPro" id="IPR019762">
    <property type="entry name" value="Dynamin_GTPase_CS"/>
</dbReference>
<dbReference type="InterPro" id="IPR022812">
    <property type="entry name" value="Dynamin"/>
</dbReference>
<dbReference type="GO" id="GO:0048312">
    <property type="term" value="P:intracellular distribution of mitochondria"/>
    <property type="evidence" value="ECO:0007669"/>
    <property type="project" value="TreeGrafter"/>
</dbReference>
<dbReference type="InterPro" id="IPR045063">
    <property type="entry name" value="Dynamin_N"/>
</dbReference>
<dbReference type="InterPro" id="IPR020850">
    <property type="entry name" value="GED_dom"/>
</dbReference>
<evidence type="ECO:0000259" key="5">
    <source>
        <dbReference type="PROSITE" id="PS51388"/>
    </source>
</evidence>
<accession>A0A2T9Z0V5</accession>
<dbReference type="Gene3D" id="3.40.50.300">
    <property type="entry name" value="P-loop containing nucleotide triphosphate hydrolases"/>
    <property type="match status" value="1"/>
</dbReference>
<dbReference type="Pfam" id="PF00350">
    <property type="entry name" value="Dynamin_N"/>
    <property type="match status" value="1"/>
</dbReference>
<dbReference type="CDD" id="cd08771">
    <property type="entry name" value="DLP_1"/>
    <property type="match status" value="1"/>
</dbReference>
<dbReference type="AlphaFoldDB" id="A0A2T9Z0V5"/>
<gene>
    <name evidence="7" type="ORF">BB559_001719</name>
</gene>
<dbReference type="EMBL" id="MBFT01000087">
    <property type="protein sequence ID" value="PVU98220.1"/>
    <property type="molecule type" value="Genomic_DNA"/>
</dbReference>
<keyword evidence="8" id="KW-1185">Reference proteome</keyword>
<evidence type="ECO:0000256" key="1">
    <source>
        <dbReference type="ARBA" id="ARBA00022741"/>
    </source>
</evidence>
<dbReference type="Pfam" id="PF01031">
    <property type="entry name" value="Dynamin_M"/>
    <property type="match status" value="1"/>
</dbReference>
<dbReference type="STRING" id="61424.A0A2T9Z0V5"/>